<dbReference type="Proteomes" id="UP000664844">
    <property type="component" value="Unassembled WGS sequence"/>
</dbReference>
<dbReference type="EMBL" id="JAFLQW010000058">
    <property type="protein sequence ID" value="MBO0347982.1"/>
    <property type="molecule type" value="Genomic_DNA"/>
</dbReference>
<evidence type="ECO:0000313" key="1">
    <source>
        <dbReference type="EMBL" id="MBO0347982.1"/>
    </source>
</evidence>
<name>A0ABS3FNM0_9CYAN</name>
<dbReference type="RefSeq" id="WP_207086554.1">
    <property type="nucleotide sequence ID" value="NZ_JAFLQW010000058.1"/>
</dbReference>
<sequence>MNNIFNEPKPNTLLEHEKIYRKLQLNYHRNKQQDQTALIDQAASAFYYSNCQQEYWNPEEFSLLYGTPLWDQSTPSQRLILNHLYWVAYYSQIISAEIATILFNQTSAAGLYAQEDFRLVCDMLDLESAQERAHINAFKTISEQVEAALFGKRIFTYPMRGPYTETMVYADTNSLKTWWKQLQLRCFGMLSSGNTFLACQYFTVRGVRTLNGKLVQHKLSQYYQNHSDQENAPIPAKISYYHFLDESFHFNSSTLLSHEVVNCLKKPTQFETFVANLGLRGCQKDHAHFSVAINGIFWYDPALYSAIYELLRSPVFAMSDPDAKQMMQDCFTQETAGLHRSYQTHQEARASYQVYLEKVDYAWKSNREMSIMAASSIPRYLATQKKALSRDFAAPLSRPNRPLMQVAVR</sequence>
<protein>
    <submittedName>
        <fullName evidence="1">p-aminobenzoate N-oxygenase AurF</fullName>
    </submittedName>
</protein>
<dbReference type="InterPro" id="IPR049717">
    <property type="entry name" value="CylC-like"/>
</dbReference>
<organism evidence="1 2">
    <name type="scientific">Phormidium pseudopriestleyi FRX01</name>
    <dbReference type="NCBI Taxonomy" id="1759528"/>
    <lineage>
        <taxon>Bacteria</taxon>
        <taxon>Bacillati</taxon>
        <taxon>Cyanobacteriota</taxon>
        <taxon>Cyanophyceae</taxon>
        <taxon>Oscillatoriophycideae</taxon>
        <taxon>Oscillatoriales</taxon>
        <taxon>Oscillatoriaceae</taxon>
        <taxon>Phormidium</taxon>
    </lineage>
</organism>
<proteinExistence type="predicted"/>
<evidence type="ECO:0000313" key="2">
    <source>
        <dbReference type="Proteomes" id="UP000664844"/>
    </source>
</evidence>
<keyword evidence="2" id="KW-1185">Reference proteome</keyword>
<reference evidence="1 2" key="1">
    <citation type="submission" date="2021-03" db="EMBL/GenBank/DDBJ databases">
        <title>Metabolic Capacity of the Antarctic Cyanobacterium Phormidium pseudopriestleyi that Sustains Oxygenic Photosynthesis in the Presence of Hydrogen Sulfide.</title>
        <authorList>
            <person name="Lumian J.E."/>
            <person name="Jungblut A.D."/>
            <person name="Dillon M.L."/>
            <person name="Hawes I."/>
            <person name="Doran P.T."/>
            <person name="Mackey T.J."/>
            <person name="Dick G.J."/>
            <person name="Grettenberger C.L."/>
            <person name="Sumner D.Y."/>
        </authorList>
    </citation>
    <scope>NUCLEOTIDE SEQUENCE [LARGE SCALE GENOMIC DNA]</scope>
    <source>
        <strain evidence="1 2">FRX01</strain>
    </source>
</reference>
<dbReference type="CDD" id="cd21472">
    <property type="entry name" value="CylC-like"/>
    <property type="match status" value="1"/>
</dbReference>
<comment type="caution">
    <text evidence="1">The sequence shown here is derived from an EMBL/GenBank/DDBJ whole genome shotgun (WGS) entry which is preliminary data.</text>
</comment>
<accession>A0ABS3FNM0</accession>
<gene>
    <name evidence="1" type="ORF">J0895_02450</name>
</gene>